<sequence length="101" mass="11789">MKRGRERKPEGKGSRRGSERGVPRRKHEVFTLQSPCSSQMSPCRDTMDTMPYCQCGVVWSDQSRQNYKVIRALSAKNRADRDFRTHVGGKENRAFTDHFRR</sequence>
<dbReference type="Proteomes" id="UP000324091">
    <property type="component" value="Chromosome 12"/>
</dbReference>
<evidence type="ECO:0000256" key="1">
    <source>
        <dbReference type="SAM" id="MobiDB-lite"/>
    </source>
</evidence>
<evidence type="ECO:0000313" key="2">
    <source>
        <dbReference type="EMBL" id="TWW77124.1"/>
    </source>
</evidence>
<gene>
    <name evidence="2" type="ORF">D4764_12G0005140</name>
</gene>
<feature type="region of interest" description="Disordered" evidence="1">
    <location>
        <begin position="1"/>
        <end position="41"/>
    </location>
</feature>
<reference evidence="2 3" key="1">
    <citation type="submission" date="2019-04" db="EMBL/GenBank/DDBJ databases">
        <title>Chromosome genome assembly for Takifugu flavidus.</title>
        <authorList>
            <person name="Xiao S."/>
        </authorList>
    </citation>
    <scope>NUCLEOTIDE SEQUENCE [LARGE SCALE GENOMIC DNA]</scope>
    <source>
        <strain evidence="2">HTHZ2018</strain>
        <tissue evidence="2">Muscle</tissue>
    </source>
</reference>
<feature type="compositionally biased region" description="Basic and acidic residues" evidence="1">
    <location>
        <begin position="7"/>
        <end position="22"/>
    </location>
</feature>
<dbReference type="EMBL" id="RHFK02000004">
    <property type="protein sequence ID" value="TWW77124.1"/>
    <property type="molecule type" value="Genomic_DNA"/>
</dbReference>
<dbReference type="AlphaFoldDB" id="A0A5C6PBG6"/>
<feature type="compositionally biased region" description="Polar residues" evidence="1">
    <location>
        <begin position="31"/>
        <end position="41"/>
    </location>
</feature>
<accession>A0A5C6PBG6</accession>
<protein>
    <submittedName>
        <fullName evidence="2">Uncharacterized protein</fullName>
    </submittedName>
</protein>
<proteinExistence type="predicted"/>
<organism evidence="2 3">
    <name type="scientific">Takifugu flavidus</name>
    <name type="common">sansaifugu</name>
    <dbReference type="NCBI Taxonomy" id="433684"/>
    <lineage>
        <taxon>Eukaryota</taxon>
        <taxon>Metazoa</taxon>
        <taxon>Chordata</taxon>
        <taxon>Craniata</taxon>
        <taxon>Vertebrata</taxon>
        <taxon>Euteleostomi</taxon>
        <taxon>Actinopterygii</taxon>
        <taxon>Neopterygii</taxon>
        <taxon>Teleostei</taxon>
        <taxon>Neoteleostei</taxon>
        <taxon>Acanthomorphata</taxon>
        <taxon>Eupercaria</taxon>
        <taxon>Tetraodontiformes</taxon>
        <taxon>Tetradontoidea</taxon>
        <taxon>Tetraodontidae</taxon>
        <taxon>Takifugu</taxon>
    </lineage>
</organism>
<keyword evidence="3" id="KW-1185">Reference proteome</keyword>
<evidence type="ECO:0000313" key="3">
    <source>
        <dbReference type="Proteomes" id="UP000324091"/>
    </source>
</evidence>
<comment type="caution">
    <text evidence="2">The sequence shown here is derived from an EMBL/GenBank/DDBJ whole genome shotgun (WGS) entry which is preliminary data.</text>
</comment>
<name>A0A5C6PBG6_9TELE</name>